<sequence length="222" mass="25635">MLIQPRLLRLGKNPKGRDFVVGDLHGCVPALHAQLQRMGFDKNHDRLICTGDLVDRGPQSPEALALLDEPWFFAVIGNHEQLLYEAFREDNATSRELILQHGGDWILQHDKSLWDDWFRRIEQLPLAIELINHHDESVAVIHADFPLADWQDFDQLDNHLAERAIWAREPFKQKTAGNIAGIDWIIYGHNVTEHELRIGNRLYIDSGAFLARDFIIKDIDQL</sequence>
<dbReference type="InterPro" id="IPR029052">
    <property type="entry name" value="Metallo-depent_PP-like"/>
</dbReference>
<proteinExistence type="predicted"/>
<protein>
    <submittedName>
        <fullName evidence="2">Metallophosphoesterase</fullName>
    </submittedName>
</protein>
<evidence type="ECO:0000259" key="1">
    <source>
        <dbReference type="Pfam" id="PF00149"/>
    </source>
</evidence>
<accession>A0ABY6AEN0</accession>
<gene>
    <name evidence="2" type="ORF">HUF19_15490</name>
</gene>
<reference evidence="3" key="1">
    <citation type="submission" date="2020-06" db="EMBL/GenBank/DDBJ databases">
        <title>Thalassolituus marinus alknpb1M-1, a hydrocarbon-degrading bacterium isolated from the deep-sea overlying water using an in-situ strategy from the South China Sea basin.</title>
        <authorList>
            <person name="Dong C."/>
            <person name="Chen Y."/>
            <person name="Shao Z."/>
        </authorList>
    </citation>
    <scope>NUCLEOTIDE SEQUENCE [LARGE SCALE GENOMIC DNA]</scope>
    <source>
        <strain evidence="3">alknpb1M-1</strain>
    </source>
</reference>
<evidence type="ECO:0000313" key="2">
    <source>
        <dbReference type="EMBL" id="UXD88751.1"/>
    </source>
</evidence>
<dbReference type="RefSeq" id="WP_260997474.1">
    <property type="nucleotide sequence ID" value="NZ_CP054475.1"/>
</dbReference>
<keyword evidence="3" id="KW-1185">Reference proteome</keyword>
<dbReference type="EMBL" id="CP054475">
    <property type="protein sequence ID" value="UXD88751.1"/>
    <property type="molecule type" value="Genomic_DNA"/>
</dbReference>
<organism evidence="2 3">
    <name type="scientific">Thalassolituus hydrocarboniclasticus</name>
    <dbReference type="NCBI Taxonomy" id="2742796"/>
    <lineage>
        <taxon>Bacteria</taxon>
        <taxon>Pseudomonadati</taxon>
        <taxon>Pseudomonadota</taxon>
        <taxon>Gammaproteobacteria</taxon>
        <taxon>Oceanospirillales</taxon>
        <taxon>Oceanospirillaceae</taxon>
        <taxon>Thalassolituus</taxon>
    </lineage>
</organism>
<name>A0ABY6AEN0_9GAMM</name>
<dbReference type="InterPro" id="IPR050126">
    <property type="entry name" value="Ap4A_hydrolase"/>
</dbReference>
<dbReference type="PANTHER" id="PTHR42850">
    <property type="entry name" value="METALLOPHOSPHOESTERASE"/>
    <property type="match status" value="1"/>
</dbReference>
<dbReference type="PANTHER" id="PTHR42850:SF4">
    <property type="entry name" value="ZINC-DEPENDENT ENDOPOLYPHOSPHATASE"/>
    <property type="match status" value="1"/>
</dbReference>
<dbReference type="InterPro" id="IPR004843">
    <property type="entry name" value="Calcineurin-like_PHP"/>
</dbReference>
<dbReference type="Proteomes" id="UP001065322">
    <property type="component" value="Chromosome"/>
</dbReference>
<dbReference type="SUPFAM" id="SSF56300">
    <property type="entry name" value="Metallo-dependent phosphatases"/>
    <property type="match status" value="1"/>
</dbReference>
<dbReference type="Pfam" id="PF00149">
    <property type="entry name" value="Metallophos"/>
    <property type="match status" value="1"/>
</dbReference>
<feature type="domain" description="Calcineurin-like phosphoesterase" evidence="1">
    <location>
        <begin position="20"/>
        <end position="190"/>
    </location>
</feature>
<evidence type="ECO:0000313" key="3">
    <source>
        <dbReference type="Proteomes" id="UP001065322"/>
    </source>
</evidence>
<dbReference type="Gene3D" id="3.60.21.10">
    <property type="match status" value="1"/>
</dbReference>